<evidence type="ECO:0000313" key="2">
    <source>
        <dbReference type="Proteomes" id="UP001396334"/>
    </source>
</evidence>
<reference evidence="1 2" key="1">
    <citation type="journal article" date="2024" name="G3 (Bethesda)">
        <title>Genome assembly of Hibiscus sabdariffa L. provides insights into metabolisms of medicinal natural products.</title>
        <authorList>
            <person name="Kim T."/>
        </authorList>
    </citation>
    <scope>NUCLEOTIDE SEQUENCE [LARGE SCALE GENOMIC DNA]</scope>
    <source>
        <strain evidence="1">TK-2024</strain>
        <tissue evidence="1">Old leaves</tissue>
    </source>
</reference>
<protein>
    <submittedName>
        <fullName evidence="1">Uncharacterized protein</fullName>
    </submittedName>
</protein>
<comment type="caution">
    <text evidence="1">The sequence shown here is derived from an EMBL/GenBank/DDBJ whole genome shotgun (WGS) entry which is preliminary data.</text>
</comment>
<keyword evidence="2" id="KW-1185">Reference proteome</keyword>
<dbReference type="Proteomes" id="UP001396334">
    <property type="component" value="Unassembled WGS sequence"/>
</dbReference>
<gene>
    <name evidence="1" type="ORF">V6N11_044841</name>
</gene>
<proteinExistence type="predicted"/>
<organism evidence="1 2">
    <name type="scientific">Hibiscus sabdariffa</name>
    <name type="common">roselle</name>
    <dbReference type="NCBI Taxonomy" id="183260"/>
    <lineage>
        <taxon>Eukaryota</taxon>
        <taxon>Viridiplantae</taxon>
        <taxon>Streptophyta</taxon>
        <taxon>Embryophyta</taxon>
        <taxon>Tracheophyta</taxon>
        <taxon>Spermatophyta</taxon>
        <taxon>Magnoliopsida</taxon>
        <taxon>eudicotyledons</taxon>
        <taxon>Gunneridae</taxon>
        <taxon>Pentapetalae</taxon>
        <taxon>rosids</taxon>
        <taxon>malvids</taxon>
        <taxon>Malvales</taxon>
        <taxon>Malvaceae</taxon>
        <taxon>Malvoideae</taxon>
        <taxon>Hibiscus</taxon>
    </lineage>
</organism>
<accession>A0ABR2PU50</accession>
<sequence length="85" mass="9064">MPVLEPGPFVRITAAAEQQLNVRRQLLSRMEAAPSGEFTAGCLCSNSARSDVIKGSNQVKVDSFGSGEYLGQNQPCGFKSNSSEL</sequence>
<evidence type="ECO:0000313" key="1">
    <source>
        <dbReference type="EMBL" id="KAK8991948.1"/>
    </source>
</evidence>
<dbReference type="EMBL" id="JBBPBN010000051">
    <property type="protein sequence ID" value="KAK8991948.1"/>
    <property type="molecule type" value="Genomic_DNA"/>
</dbReference>
<name>A0ABR2PU50_9ROSI</name>